<proteinExistence type="predicted"/>
<keyword evidence="7" id="KW-1185">Reference proteome</keyword>
<keyword evidence="1 3" id="KW-0238">DNA-binding</keyword>
<evidence type="ECO:0000256" key="3">
    <source>
        <dbReference type="PROSITE-ProRule" id="PRU00267"/>
    </source>
</evidence>
<accession>A0A0C2XHJ8</accession>
<feature type="compositionally biased region" description="Pro residues" evidence="4">
    <location>
        <begin position="383"/>
        <end position="395"/>
    </location>
</feature>
<dbReference type="GO" id="GO:0030154">
    <property type="term" value="P:cell differentiation"/>
    <property type="evidence" value="ECO:0007669"/>
    <property type="project" value="TreeGrafter"/>
</dbReference>
<dbReference type="PROSITE" id="PS50118">
    <property type="entry name" value="HMG_BOX_2"/>
    <property type="match status" value="1"/>
</dbReference>
<dbReference type="STRING" id="946122.A0A0C2XHJ8"/>
<feature type="compositionally biased region" description="Basic and acidic residues" evidence="4">
    <location>
        <begin position="116"/>
        <end position="140"/>
    </location>
</feature>
<protein>
    <recommendedName>
        <fullName evidence="5">HMG box domain-containing protein</fullName>
    </recommendedName>
</protein>
<dbReference type="InterPro" id="IPR009071">
    <property type="entry name" value="HMG_box_dom"/>
</dbReference>
<dbReference type="AlphaFoldDB" id="A0A0C2XHJ8"/>
<dbReference type="InterPro" id="IPR050140">
    <property type="entry name" value="SRY-related_HMG-box_TF-like"/>
</dbReference>
<dbReference type="Gene3D" id="1.10.30.10">
    <property type="entry name" value="High mobility group box domain"/>
    <property type="match status" value="1"/>
</dbReference>
<feature type="region of interest" description="Disordered" evidence="4">
    <location>
        <begin position="380"/>
        <end position="400"/>
    </location>
</feature>
<evidence type="ECO:0000256" key="4">
    <source>
        <dbReference type="SAM" id="MobiDB-lite"/>
    </source>
</evidence>
<dbReference type="SMART" id="SM00398">
    <property type="entry name" value="HMG"/>
    <property type="match status" value="1"/>
</dbReference>
<gene>
    <name evidence="6" type="ORF">M378DRAFT_176509</name>
</gene>
<dbReference type="Pfam" id="PF00505">
    <property type="entry name" value="HMG_box"/>
    <property type="match status" value="1"/>
</dbReference>
<dbReference type="GO" id="GO:0001228">
    <property type="term" value="F:DNA-binding transcription activator activity, RNA polymerase II-specific"/>
    <property type="evidence" value="ECO:0007669"/>
    <property type="project" value="TreeGrafter"/>
</dbReference>
<name>A0A0C2XHJ8_AMAMK</name>
<feature type="compositionally biased region" description="Basic and acidic residues" evidence="4">
    <location>
        <begin position="96"/>
        <end position="106"/>
    </location>
</feature>
<evidence type="ECO:0000256" key="1">
    <source>
        <dbReference type="ARBA" id="ARBA00023125"/>
    </source>
</evidence>
<dbReference type="EMBL" id="KN818227">
    <property type="protein sequence ID" value="KIL68921.1"/>
    <property type="molecule type" value="Genomic_DNA"/>
</dbReference>
<feature type="domain" description="HMG box" evidence="5">
    <location>
        <begin position="41"/>
        <end position="112"/>
    </location>
</feature>
<feature type="compositionally biased region" description="Low complexity" evidence="4">
    <location>
        <begin position="150"/>
        <end position="166"/>
    </location>
</feature>
<keyword evidence="3" id="KW-0539">Nucleus</keyword>
<evidence type="ECO:0000256" key="2">
    <source>
        <dbReference type="ARBA" id="ARBA00023163"/>
    </source>
</evidence>
<feature type="compositionally biased region" description="Polar residues" evidence="4">
    <location>
        <begin position="198"/>
        <end position="214"/>
    </location>
</feature>
<dbReference type="GO" id="GO:0005634">
    <property type="term" value="C:nucleus"/>
    <property type="evidence" value="ECO:0007669"/>
    <property type="project" value="UniProtKB-UniRule"/>
</dbReference>
<dbReference type="Proteomes" id="UP000054549">
    <property type="component" value="Unassembled WGS sequence"/>
</dbReference>
<reference evidence="6 7" key="1">
    <citation type="submission" date="2014-04" db="EMBL/GenBank/DDBJ databases">
        <title>Evolutionary Origins and Diversification of the Mycorrhizal Mutualists.</title>
        <authorList>
            <consortium name="DOE Joint Genome Institute"/>
            <consortium name="Mycorrhizal Genomics Consortium"/>
            <person name="Kohler A."/>
            <person name="Kuo A."/>
            <person name="Nagy L.G."/>
            <person name="Floudas D."/>
            <person name="Copeland A."/>
            <person name="Barry K.W."/>
            <person name="Cichocki N."/>
            <person name="Veneault-Fourrey C."/>
            <person name="LaButti K."/>
            <person name="Lindquist E.A."/>
            <person name="Lipzen A."/>
            <person name="Lundell T."/>
            <person name="Morin E."/>
            <person name="Murat C."/>
            <person name="Riley R."/>
            <person name="Ohm R."/>
            <person name="Sun H."/>
            <person name="Tunlid A."/>
            <person name="Henrissat B."/>
            <person name="Grigoriev I.V."/>
            <person name="Hibbett D.S."/>
            <person name="Martin F."/>
        </authorList>
    </citation>
    <scope>NUCLEOTIDE SEQUENCE [LARGE SCALE GENOMIC DNA]</scope>
    <source>
        <strain evidence="6 7">Koide BX008</strain>
    </source>
</reference>
<dbReference type="InParanoid" id="A0A0C2XHJ8"/>
<feature type="region of interest" description="Disordered" evidence="4">
    <location>
        <begin position="421"/>
        <end position="446"/>
    </location>
</feature>
<feature type="DNA-binding region" description="HMG box" evidence="3">
    <location>
        <begin position="41"/>
        <end position="112"/>
    </location>
</feature>
<evidence type="ECO:0000313" key="6">
    <source>
        <dbReference type="EMBL" id="KIL68921.1"/>
    </source>
</evidence>
<dbReference type="PANTHER" id="PTHR10270:SF161">
    <property type="entry name" value="SEX-DETERMINING REGION Y PROTEIN"/>
    <property type="match status" value="1"/>
</dbReference>
<dbReference type="SUPFAM" id="SSF47095">
    <property type="entry name" value="HMG-box"/>
    <property type="match status" value="1"/>
</dbReference>
<dbReference type="OrthoDB" id="6247875at2759"/>
<dbReference type="InterPro" id="IPR036910">
    <property type="entry name" value="HMG_box_dom_sf"/>
</dbReference>
<dbReference type="CDD" id="cd01389">
    <property type="entry name" value="HMG-box_ROX1-like"/>
    <property type="match status" value="1"/>
</dbReference>
<organism evidence="6 7">
    <name type="scientific">Amanita muscaria (strain Koide BX008)</name>
    <dbReference type="NCBI Taxonomy" id="946122"/>
    <lineage>
        <taxon>Eukaryota</taxon>
        <taxon>Fungi</taxon>
        <taxon>Dikarya</taxon>
        <taxon>Basidiomycota</taxon>
        <taxon>Agaricomycotina</taxon>
        <taxon>Agaricomycetes</taxon>
        <taxon>Agaricomycetidae</taxon>
        <taxon>Agaricales</taxon>
        <taxon>Pluteineae</taxon>
        <taxon>Amanitaceae</taxon>
        <taxon>Amanita</taxon>
    </lineage>
</organism>
<evidence type="ECO:0000313" key="7">
    <source>
        <dbReference type="Proteomes" id="UP000054549"/>
    </source>
</evidence>
<sequence>MDPHSPMPKLESNNLLIHILPLSCAMTGPVRSSAVKKHVQPPRPPNAWILYRSEKIRTLPPLQPGEARRAQADVSRMISEMWKNEREEERTRYERMAEQKKAEHQQKYPGYRFQPQKKEEKQRLREIIKQERQTNREARKNRGRSLAAETPTPTFDTPTPPHFTTFYAPETQYGPAGPSPPMSAAPSPLIDNSESDEQVASASQEPNNGQQHTSATIPSLFLDSQQWQPTTTLPSEWTPTLPPIDNTTTEFVSFDVQSFQACTPQPWLANGPSDGLEEALQAFLSATADPSIFHLNNIDVNLLTANPTGEIELSMGQVPLAFENILAPSIPDFSTFDFGVMAGPSSHSLDALAPCSESTDSIAYNADEFLNLDETLTTTFPSIPNPTPSETPPSSAPCSNAYVPPPGAAYSSTRRVGGTWKAPPFIENESMMDHSPPRTSWRVPAN</sequence>
<keyword evidence="2" id="KW-0804">Transcription</keyword>
<dbReference type="GO" id="GO:0000978">
    <property type="term" value="F:RNA polymerase II cis-regulatory region sequence-specific DNA binding"/>
    <property type="evidence" value="ECO:0007669"/>
    <property type="project" value="TreeGrafter"/>
</dbReference>
<dbReference type="PANTHER" id="PTHR10270">
    <property type="entry name" value="SOX TRANSCRIPTION FACTOR"/>
    <property type="match status" value="1"/>
</dbReference>
<evidence type="ECO:0000259" key="5">
    <source>
        <dbReference type="PROSITE" id="PS50118"/>
    </source>
</evidence>
<feature type="region of interest" description="Disordered" evidence="4">
    <location>
        <begin position="96"/>
        <end position="214"/>
    </location>
</feature>
<dbReference type="HOGENOM" id="CLU_027670_0_0_1"/>